<feature type="non-terminal residue" evidence="1">
    <location>
        <position position="50"/>
    </location>
</feature>
<sequence>LGPQCALRDLLRARSPPGGGGRTHRRDVRVIWHRRLGGRVSAARVRAHAV</sequence>
<evidence type="ECO:0000313" key="1">
    <source>
        <dbReference type="EMBL" id="OJT11604.1"/>
    </source>
</evidence>
<gene>
    <name evidence="1" type="ORF">TRAPUB_11881</name>
</gene>
<dbReference type="AlphaFoldDB" id="A0A1M2VVG3"/>
<accession>A0A1M2VVG3</accession>
<name>A0A1M2VVG3_TRAPU</name>
<organism evidence="1 2">
    <name type="scientific">Trametes pubescens</name>
    <name type="common">White-rot fungus</name>
    <dbReference type="NCBI Taxonomy" id="154538"/>
    <lineage>
        <taxon>Eukaryota</taxon>
        <taxon>Fungi</taxon>
        <taxon>Dikarya</taxon>
        <taxon>Basidiomycota</taxon>
        <taxon>Agaricomycotina</taxon>
        <taxon>Agaricomycetes</taxon>
        <taxon>Polyporales</taxon>
        <taxon>Polyporaceae</taxon>
        <taxon>Trametes</taxon>
    </lineage>
</organism>
<reference evidence="1 2" key="1">
    <citation type="submission" date="2016-10" db="EMBL/GenBank/DDBJ databases">
        <title>Genome sequence of the basidiomycete white-rot fungus Trametes pubescens.</title>
        <authorList>
            <person name="Makela M.R."/>
            <person name="Granchi Z."/>
            <person name="Peng M."/>
            <person name="De Vries R.P."/>
            <person name="Grigoriev I."/>
            <person name="Riley R."/>
            <person name="Hilden K."/>
        </authorList>
    </citation>
    <scope>NUCLEOTIDE SEQUENCE [LARGE SCALE GENOMIC DNA]</scope>
    <source>
        <strain evidence="1 2">FBCC735</strain>
    </source>
</reference>
<proteinExistence type="predicted"/>
<keyword evidence="2" id="KW-1185">Reference proteome</keyword>
<dbReference type="EMBL" id="MNAD01000611">
    <property type="protein sequence ID" value="OJT11604.1"/>
    <property type="molecule type" value="Genomic_DNA"/>
</dbReference>
<protein>
    <submittedName>
        <fullName evidence="1">Uncharacterized protein</fullName>
    </submittedName>
</protein>
<feature type="non-terminal residue" evidence="1">
    <location>
        <position position="1"/>
    </location>
</feature>
<evidence type="ECO:0000313" key="2">
    <source>
        <dbReference type="Proteomes" id="UP000184267"/>
    </source>
</evidence>
<dbReference type="Proteomes" id="UP000184267">
    <property type="component" value="Unassembled WGS sequence"/>
</dbReference>
<comment type="caution">
    <text evidence="1">The sequence shown here is derived from an EMBL/GenBank/DDBJ whole genome shotgun (WGS) entry which is preliminary data.</text>
</comment>